<feature type="domain" description="ChrB C-terminal" evidence="1">
    <location>
        <begin position="3"/>
        <end position="131"/>
    </location>
</feature>
<evidence type="ECO:0000259" key="1">
    <source>
        <dbReference type="Pfam" id="PF09828"/>
    </source>
</evidence>
<reference evidence="2" key="2">
    <citation type="submission" date="2020-09" db="EMBL/GenBank/DDBJ databases">
        <authorList>
            <person name="Sun Q."/>
            <person name="Zhou Y."/>
        </authorList>
    </citation>
    <scope>NUCLEOTIDE SEQUENCE</scope>
    <source>
        <strain evidence="2">CGMCC 1.12187</strain>
    </source>
</reference>
<keyword evidence="3" id="KW-1185">Reference proteome</keyword>
<accession>A0A917GWT9</accession>
<dbReference type="RefSeq" id="WP_188537418.1">
    <property type="nucleotide sequence ID" value="NZ_BMEQ01000012.1"/>
</dbReference>
<organism evidence="2 3">
    <name type="scientific">Kocuria dechangensis</name>
    <dbReference type="NCBI Taxonomy" id="1176249"/>
    <lineage>
        <taxon>Bacteria</taxon>
        <taxon>Bacillati</taxon>
        <taxon>Actinomycetota</taxon>
        <taxon>Actinomycetes</taxon>
        <taxon>Micrococcales</taxon>
        <taxon>Micrococcaceae</taxon>
        <taxon>Kocuria</taxon>
    </lineage>
</organism>
<sequence length="143" mass="16063">MRWATRAGVHIDRAACAWLIRRHLDPDPEFVFVAGPDQVPADATAFDMRGVELGHHGPDCTFETLLRRWELADPVLWRIAAIVHEADLEDELYDAPEAPGFDLLLRALSIAHDDETVLAMTGPIFDAVYDYIRRSVLTGRTTP</sequence>
<dbReference type="InterPro" id="IPR018634">
    <property type="entry name" value="ChrB_C"/>
</dbReference>
<comment type="caution">
    <text evidence="2">The sequence shown here is derived from an EMBL/GenBank/DDBJ whole genome shotgun (WGS) entry which is preliminary data.</text>
</comment>
<dbReference type="Proteomes" id="UP000638848">
    <property type="component" value="Unassembled WGS sequence"/>
</dbReference>
<reference evidence="2" key="1">
    <citation type="journal article" date="2014" name="Int. J. Syst. Evol. Microbiol.">
        <title>Complete genome sequence of Corynebacterium casei LMG S-19264T (=DSM 44701T), isolated from a smear-ripened cheese.</title>
        <authorList>
            <consortium name="US DOE Joint Genome Institute (JGI-PGF)"/>
            <person name="Walter F."/>
            <person name="Albersmeier A."/>
            <person name="Kalinowski J."/>
            <person name="Ruckert C."/>
        </authorList>
    </citation>
    <scope>NUCLEOTIDE SEQUENCE</scope>
    <source>
        <strain evidence="2">CGMCC 1.12187</strain>
    </source>
</reference>
<name>A0A917GWT9_9MICC</name>
<dbReference type="Pfam" id="PF09828">
    <property type="entry name" value="ChrB_C"/>
    <property type="match status" value="1"/>
</dbReference>
<dbReference type="EMBL" id="BMEQ01000012">
    <property type="protein sequence ID" value="GGG59852.1"/>
    <property type="molecule type" value="Genomic_DNA"/>
</dbReference>
<proteinExistence type="predicted"/>
<evidence type="ECO:0000313" key="2">
    <source>
        <dbReference type="EMBL" id="GGG59852.1"/>
    </source>
</evidence>
<evidence type="ECO:0000313" key="3">
    <source>
        <dbReference type="Proteomes" id="UP000638848"/>
    </source>
</evidence>
<protein>
    <recommendedName>
        <fullName evidence="1">ChrB C-terminal domain-containing protein</fullName>
    </recommendedName>
</protein>
<dbReference type="AlphaFoldDB" id="A0A917GWT9"/>
<gene>
    <name evidence="2" type="ORF">GCM10011374_23340</name>
</gene>